<keyword evidence="7 13" id="KW-0406">Ion transport</keyword>
<evidence type="ECO:0000256" key="4">
    <source>
        <dbReference type="ARBA" id="ARBA00022692"/>
    </source>
</evidence>
<dbReference type="Pfam" id="PF01094">
    <property type="entry name" value="ANF_receptor"/>
    <property type="match status" value="1"/>
</dbReference>
<dbReference type="InterPro" id="IPR015683">
    <property type="entry name" value="Ionotropic_Glu_rcpt"/>
</dbReference>
<dbReference type="GO" id="GO:0016020">
    <property type="term" value="C:membrane"/>
    <property type="evidence" value="ECO:0007669"/>
    <property type="project" value="UniProtKB-SubCell"/>
</dbReference>
<evidence type="ECO:0000256" key="12">
    <source>
        <dbReference type="ARBA" id="ARBA00023303"/>
    </source>
</evidence>
<dbReference type="InterPro" id="IPR044440">
    <property type="entry name" value="GABAb_receptor_plant_PBP1"/>
</dbReference>
<dbReference type="InterPro" id="IPR017103">
    <property type="entry name" value="Iontropic_Glu_rcpt_pln"/>
</dbReference>
<evidence type="ECO:0000313" key="20">
    <source>
        <dbReference type="Proteomes" id="UP001634007"/>
    </source>
</evidence>
<dbReference type="Gene3D" id="3.40.50.2300">
    <property type="match status" value="2"/>
</dbReference>
<sequence>MGFVQSSLSRSTGHILSTLKLFVLLLPLLVLSYTGAATKAVDERNAFKVGVILDLDSLLGDQMRMAIEIACQDVNTISSSGSHYIKPHYINSHAKPLRAISAAEKLIKKKNVQVIIGLETWESATLVAEIANQSQVPVISFARDHITPTMMVQTLWPSLFQMSTDEYDHVRCIVDIVSSYNRQRVSIVYEAGAYDTKYSKLLNYLSEELRKIGSTIEDQLILQAFSSPSGAEVSLEEKLMKLKGKTSPIFIVLGLSARGSAHFLKEAKKMRLFYGDSIWIFAEKPFTNLLTSVEHPAIASTVKGAIGIITYHPKNQAYREFKAKFLNMFHHKYGENFKFEPGIDAIRAYDCIMTVKNAIDAMPSHDIMPKFLLNRISRTRLMGLSGAIRFEKGQLARRPKFQLVSVEGNEYRELKLWSPNFSFSRSFVPMQSSRRNTYRISDIVKTQEGQTSSEKVTLVIGVPGKTPFDKFVKEEMDDTTGRRKYIGFCIDVFEKAISHFPDGLKYEFFRHDGTYEELVNKVHDKTYGAAVGDITILANRSLFVEFTQPFIGSELSIIVPAKPDTDRALIFIEPFTLAMWIASGGILIYTMLVVWFLEYQINPEFRGPWTNQLSTALWFTFSSLFFAHKERVYRNFTRIVLVIWFFVALILTQSYTAGLTSLLTLQKLKPTVPTIEWLRSSKERVGCDPDTFVCDYLINELNFSKEVIVHTRNTSSYEDEFRRGSISALFLEYPYERAFFTQYCYGYVATHENYRFGGFGFVFPKDSPLAADFSEAILELSQSGEMKTLENKWFSPECTMKNITNEKPRLGLNSFWALYVFTIATSTGCLLFACLCTRRNRQDHEQGSNSDNMSVTETNQCPMA</sequence>
<reference evidence="19 20" key="1">
    <citation type="submission" date="2024-11" db="EMBL/GenBank/DDBJ databases">
        <title>Chromosome-level genome assembly of Eucalyptus globulus Labill. provides insights into its genome evolution.</title>
        <authorList>
            <person name="Li X."/>
        </authorList>
    </citation>
    <scope>NUCLEOTIDE SEQUENCE [LARGE SCALE GENOMIC DNA]</scope>
    <source>
        <strain evidence="19">CL2024</strain>
        <tissue evidence="19">Fresh tender leaves</tissue>
    </source>
</reference>
<feature type="transmembrane region" description="Helical" evidence="16">
    <location>
        <begin position="577"/>
        <end position="597"/>
    </location>
</feature>
<dbReference type="FunFam" id="3.40.190.10:FF:000039">
    <property type="entry name" value="Glutamate receptor"/>
    <property type="match status" value="1"/>
</dbReference>
<dbReference type="Gene3D" id="3.40.190.10">
    <property type="entry name" value="Periplasmic binding protein-like II"/>
    <property type="match status" value="3"/>
</dbReference>
<keyword evidence="6 16" id="KW-1133">Transmembrane helix</keyword>
<feature type="region of interest" description="Disordered" evidence="15">
    <location>
        <begin position="843"/>
        <end position="864"/>
    </location>
</feature>
<keyword evidence="12 13" id="KW-0407">Ion channel</keyword>
<dbReference type="FunFam" id="1.10.287.70:FF:000037">
    <property type="entry name" value="Glutamate receptor"/>
    <property type="match status" value="1"/>
</dbReference>
<keyword evidence="10" id="KW-0325">Glycoprotein</keyword>
<keyword evidence="11 13" id="KW-1071">Ligand-gated ion channel</keyword>
<dbReference type="Pfam" id="PF10613">
    <property type="entry name" value="Lig_chan-Glu_bd"/>
    <property type="match status" value="1"/>
</dbReference>
<name>A0ABD3KKT3_EUCGL</name>
<dbReference type="InterPro" id="IPR001828">
    <property type="entry name" value="ANF_lig-bd_rcpt"/>
</dbReference>
<dbReference type="CDD" id="cd13686">
    <property type="entry name" value="GluR_Plant"/>
    <property type="match status" value="1"/>
</dbReference>
<evidence type="ECO:0000256" key="16">
    <source>
        <dbReference type="SAM" id="Phobius"/>
    </source>
</evidence>
<feature type="chain" id="PRO_5044798546" description="Glutamate receptor" evidence="17">
    <location>
        <begin position="37"/>
        <end position="864"/>
    </location>
</feature>
<keyword evidence="3 13" id="KW-0813">Transport</keyword>
<keyword evidence="5 17" id="KW-0732">Signal</keyword>
<evidence type="ECO:0000256" key="5">
    <source>
        <dbReference type="ARBA" id="ARBA00022729"/>
    </source>
</evidence>
<evidence type="ECO:0000256" key="7">
    <source>
        <dbReference type="ARBA" id="ARBA00023065"/>
    </source>
</evidence>
<keyword evidence="14" id="KW-1015">Disulfide bond</keyword>
<feature type="signal peptide" evidence="17">
    <location>
        <begin position="1"/>
        <end position="36"/>
    </location>
</feature>
<keyword evidence="8 13" id="KW-0472">Membrane</keyword>
<evidence type="ECO:0000313" key="19">
    <source>
        <dbReference type="EMBL" id="KAL3739968.1"/>
    </source>
</evidence>
<feature type="domain" description="Ionotropic glutamate receptor C-terminal" evidence="18">
    <location>
        <begin position="457"/>
        <end position="796"/>
    </location>
</feature>
<protein>
    <recommendedName>
        <fullName evidence="13">Glutamate receptor</fullName>
    </recommendedName>
</protein>
<feature type="disulfide bond" evidence="14">
    <location>
        <begin position="744"/>
        <end position="798"/>
    </location>
</feature>
<evidence type="ECO:0000259" key="18">
    <source>
        <dbReference type="SMART" id="SM00079"/>
    </source>
</evidence>
<dbReference type="Gene3D" id="1.10.287.70">
    <property type="match status" value="1"/>
</dbReference>
<evidence type="ECO:0000256" key="17">
    <source>
        <dbReference type="SAM" id="SignalP"/>
    </source>
</evidence>
<dbReference type="SUPFAM" id="SSF53822">
    <property type="entry name" value="Periplasmic binding protein-like I"/>
    <property type="match status" value="1"/>
</dbReference>
<organism evidence="19 20">
    <name type="scientific">Eucalyptus globulus</name>
    <name type="common">Tasmanian blue gum</name>
    <dbReference type="NCBI Taxonomy" id="34317"/>
    <lineage>
        <taxon>Eukaryota</taxon>
        <taxon>Viridiplantae</taxon>
        <taxon>Streptophyta</taxon>
        <taxon>Embryophyta</taxon>
        <taxon>Tracheophyta</taxon>
        <taxon>Spermatophyta</taxon>
        <taxon>Magnoliopsida</taxon>
        <taxon>eudicotyledons</taxon>
        <taxon>Gunneridae</taxon>
        <taxon>Pentapetalae</taxon>
        <taxon>rosids</taxon>
        <taxon>malvids</taxon>
        <taxon>Myrtales</taxon>
        <taxon>Myrtaceae</taxon>
        <taxon>Myrtoideae</taxon>
        <taxon>Eucalypteae</taxon>
        <taxon>Eucalyptus</taxon>
    </lineage>
</organism>
<evidence type="ECO:0000256" key="11">
    <source>
        <dbReference type="ARBA" id="ARBA00023286"/>
    </source>
</evidence>
<comment type="similarity">
    <text evidence="2 13">Belongs to the glutamate-gated ion channel (TC 1.A.10.1) family.</text>
</comment>
<evidence type="ECO:0000256" key="6">
    <source>
        <dbReference type="ARBA" id="ARBA00022989"/>
    </source>
</evidence>
<evidence type="ECO:0000256" key="2">
    <source>
        <dbReference type="ARBA" id="ARBA00008685"/>
    </source>
</evidence>
<keyword evidence="20" id="KW-1185">Reference proteome</keyword>
<proteinExistence type="inferred from homology"/>
<evidence type="ECO:0000256" key="3">
    <source>
        <dbReference type="ARBA" id="ARBA00022448"/>
    </source>
</evidence>
<keyword evidence="4 16" id="KW-0812">Transmembrane</keyword>
<evidence type="ECO:0000256" key="14">
    <source>
        <dbReference type="PIRSR" id="PIRSR037090-50"/>
    </source>
</evidence>
<dbReference type="CDD" id="cd19990">
    <property type="entry name" value="PBP1_GABAb_receptor_plant"/>
    <property type="match status" value="1"/>
</dbReference>
<feature type="transmembrane region" description="Helical" evidence="16">
    <location>
        <begin position="639"/>
        <end position="663"/>
    </location>
</feature>
<evidence type="ECO:0000256" key="13">
    <source>
        <dbReference type="PIRNR" id="PIRNR037090"/>
    </source>
</evidence>
<evidence type="ECO:0000256" key="1">
    <source>
        <dbReference type="ARBA" id="ARBA00004141"/>
    </source>
</evidence>
<keyword evidence="9 13" id="KW-0675">Receptor</keyword>
<dbReference type="PANTHER" id="PTHR18966">
    <property type="entry name" value="IONOTROPIC GLUTAMATE RECEPTOR"/>
    <property type="match status" value="1"/>
</dbReference>
<evidence type="ECO:0000256" key="15">
    <source>
        <dbReference type="SAM" id="MobiDB-lite"/>
    </source>
</evidence>
<feature type="transmembrane region" description="Helical" evidence="16">
    <location>
        <begin position="816"/>
        <end position="836"/>
    </location>
</feature>
<dbReference type="PIRSF" id="PIRSF037090">
    <property type="entry name" value="Iontro_Glu-like_rcpt_pln"/>
    <property type="match status" value="1"/>
</dbReference>
<dbReference type="AlphaFoldDB" id="A0ABD3KKT3"/>
<evidence type="ECO:0000256" key="8">
    <source>
        <dbReference type="ARBA" id="ARBA00023136"/>
    </source>
</evidence>
<dbReference type="SUPFAM" id="SSF53850">
    <property type="entry name" value="Periplasmic binding protein-like II"/>
    <property type="match status" value="1"/>
</dbReference>
<feature type="compositionally biased region" description="Polar residues" evidence="15">
    <location>
        <begin position="847"/>
        <end position="864"/>
    </location>
</feature>
<dbReference type="GO" id="GO:0034220">
    <property type="term" value="P:monoatomic ion transmembrane transport"/>
    <property type="evidence" value="ECO:0007669"/>
    <property type="project" value="UniProtKB-KW"/>
</dbReference>
<evidence type="ECO:0000256" key="10">
    <source>
        <dbReference type="ARBA" id="ARBA00023180"/>
    </source>
</evidence>
<comment type="subcellular location">
    <subcellularLocation>
        <location evidence="1">Membrane</location>
        <topology evidence="1">Multi-pass membrane protein</topology>
    </subcellularLocation>
</comment>
<comment type="function">
    <text evidence="13">Glutamate-gated receptor that probably acts as non-selective cation channel.</text>
</comment>
<dbReference type="InterPro" id="IPR028082">
    <property type="entry name" value="Peripla_BP_I"/>
</dbReference>
<accession>A0ABD3KKT3</accession>
<dbReference type="EMBL" id="JBJKBG010000005">
    <property type="protein sequence ID" value="KAL3739968.1"/>
    <property type="molecule type" value="Genomic_DNA"/>
</dbReference>
<dbReference type="InterPro" id="IPR019594">
    <property type="entry name" value="Glu/Gly-bd"/>
</dbReference>
<gene>
    <name evidence="19" type="ORF">ACJRO7_021275</name>
</gene>
<dbReference type="Proteomes" id="UP001634007">
    <property type="component" value="Unassembled WGS sequence"/>
</dbReference>
<dbReference type="SMART" id="SM00079">
    <property type="entry name" value="PBPe"/>
    <property type="match status" value="1"/>
</dbReference>
<dbReference type="InterPro" id="IPR001320">
    <property type="entry name" value="Iontro_rcpt_C"/>
</dbReference>
<evidence type="ECO:0000256" key="9">
    <source>
        <dbReference type="ARBA" id="ARBA00023170"/>
    </source>
</evidence>
<dbReference type="Pfam" id="PF00060">
    <property type="entry name" value="Lig_chan"/>
    <property type="match status" value="1"/>
</dbReference>
<comment type="caution">
    <text evidence="19">The sequence shown here is derived from an EMBL/GenBank/DDBJ whole genome shotgun (WGS) entry which is preliminary data.</text>
</comment>